<gene>
    <name evidence="2" type="ORF">XAT740_LOCUS43110</name>
</gene>
<dbReference type="EMBL" id="CAJNOR010005258">
    <property type="protein sequence ID" value="CAF1553941.1"/>
    <property type="molecule type" value="Genomic_DNA"/>
</dbReference>
<accession>A0A815X6E4</accession>
<keyword evidence="1" id="KW-0812">Transmembrane</keyword>
<evidence type="ECO:0000313" key="2">
    <source>
        <dbReference type="EMBL" id="CAF1553941.1"/>
    </source>
</evidence>
<sequence>MNTRSQPKLRSIQERETPVLSVYEVRESISSCSSASSVYLKTVQLKNANGKISPSSSLQSTDSTILPSLHEENSSSTQAIQTSPKAKQRGPFSLSKVLVIIAMIFLGICAVGVGITAVMLIVLRPTTTTIITTTTTSTTSTTTSTTNAVCSTMPNTWYTTSATIPGQCINYTVDTDATRRYSYTASTSYCDNSWPFSNRIVWMRFQGAAGSMVVKIPISNNFCGTFYTGWYAGNYPLTVYTTATSIACFYFSSVNQCGTCRLMSVTNCGSFYVFGLVAPPFCNCRYCTS</sequence>
<keyword evidence="1" id="KW-0472">Membrane</keyword>
<evidence type="ECO:0000256" key="1">
    <source>
        <dbReference type="SAM" id="Phobius"/>
    </source>
</evidence>
<evidence type="ECO:0000313" key="3">
    <source>
        <dbReference type="Proteomes" id="UP000663828"/>
    </source>
</evidence>
<reference evidence="2" key="1">
    <citation type="submission" date="2021-02" db="EMBL/GenBank/DDBJ databases">
        <authorList>
            <person name="Nowell W R."/>
        </authorList>
    </citation>
    <scope>NUCLEOTIDE SEQUENCE</scope>
</reference>
<keyword evidence="3" id="KW-1185">Reference proteome</keyword>
<dbReference type="Proteomes" id="UP000663828">
    <property type="component" value="Unassembled WGS sequence"/>
</dbReference>
<keyword evidence="1" id="KW-1133">Transmembrane helix</keyword>
<organism evidence="2 3">
    <name type="scientific">Adineta ricciae</name>
    <name type="common">Rotifer</name>
    <dbReference type="NCBI Taxonomy" id="249248"/>
    <lineage>
        <taxon>Eukaryota</taxon>
        <taxon>Metazoa</taxon>
        <taxon>Spiralia</taxon>
        <taxon>Gnathifera</taxon>
        <taxon>Rotifera</taxon>
        <taxon>Eurotatoria</taxon>
        <taxon>Bdelloidea</taxon>
        <taxon>Adinetida</taxon>
        <taxon>Adinetidae</taxon>
        <taxon>Adineta</taxon>
    </lineage>
</organism>
<protein>
    <submittedName>
        <fullName evidence="2">Uncharacterized protein</fullName>
    </submittedName>
</protein>
<dbReference type="AlphaFoldDB" id="A0A815X6E4"/>
<proteinExistence type="predicted"/>
<name>A0A815X6E4_ADIRI</name>
<feature type="transmembrane region" description="Helical" evidence="1">
    <location>
        <begin position="97"/>
        <end position="123"/>
    </location>
</feature>
<comment type="caution">
    <text evidence="2">The sequence shown here is derived from an EMBL/GenBank/DDBJ whole genome shotgun (WGS) entry which is preliminary data.</text>
</comment>